<keyword evidence="10" id="KW-1185">Reference proteome</keyword>
<evidence type="ECO:0000256" key="3">
    <source>
        <dbReference type="ARBA" id="ARBA00022737"/>
    </source>
</evidence>
<dbReference type="InterPro" id="IPR038446">
    <property type="entry name" value="CEBP_ZZ_sf"/>
</dbReference>
<evidence type="ECO:0000313" key="10">
    <source>
        <dbReference type="Proteomes" id="UP000085678"/>
    </source>
</evidence>
<feature type="domain" description="RING-type" evidence="8">
    <location>
        <begin position="17"/>
        <end position="60"/>
    </location>
</feature>
<dbReference type="InterPro" id="IPR017907">
    <property type="entry name" value="Znf_RING_CS"/>
</dbReference>
<dbReference type="PANTHER" id="PTHR25462">
    <property type="entry name" value="BONUS, ISOFORM C-RELATED"/>
    <property type="match status" value="1"/>
</dbReference>
<dbReference type="Pfam" id="PF00643">
    <property type="entry name" value="zf-B_box"/>
    <property type="match status" value="2"/>
</dbReference>
<keyword evidence="4 6" id="KW-0863">Zinc-finger</keyword>
<evidence type="ECO:0000313" key="11">
    <source>
        <dbReference type="RefSeq" id="XP_013398615.2"/>
    </source>
</evidence>
<dbReference type="SUPFAM" id="SSF57850">
    <property type="entry name" value="RING/U-box"/>
    <property type="match status" value="1"/>
</dbReference>
<dbReference type="SUPFAM" id="SSF101898">
    <property type="entry name" value="NHL repeat"/>
    <property type="match status" value="1"/>
</dbReference>
<gene>
    <name evidence="11" type="primary">LOC106165066</name>
</gene>
<dbReference type="Gene3D" id="3.30.40.10">
    <property type="entry name" value="Zinc/RING finger domain, C3HC4 (zinc finger)"/>
    <property type="match status" value="1"/>
</dbReference>
<feature type="domain" description="B box-type" evidence="9">
    <location>
        <begin position="92"/>
        <end position="139"/>
    </location>
</feature>
<dbReference type="Pfam" id="PF13445">
    <property type="entry name" value="zf-RING_UBOX"/>
    <property type="match status" value="1"/>
</dbReference>
<evidence type="ECO:0000256" key="5">
    <source>
        <dbReference type="ARBA" id="ARBA00022833"/>
    </source>
</evidence>
<accession>A0A1S3IK46</accession>
<dbReference type="PROSITE" id="PS50089">
    <property type="entry name" value="ZF_RING_2"/>
    <property type="match status" value="1"/>
</dbReference>
<dbReference type="SMART" id="SM00184">
    <property type="entry name" value="RING"/>
    <property type="match status" value="1"/>
</dbReference>
<dbReference type="Gene3D" id="4.10.640.40">
    <property type="entry name" value="Cytoplasmic polyadenylation element-binding protein, ZZ domain"/>
    <property type="match status" value="1"/>
</dbReference>
<keyword evidence="1" id="KW-0597">Phosphoprotein</keyword>
<dbReference type="SUPFAM" id="SSF57845">
    <property type="entry name" value="B-box zinc-binding domain"/>
    <property type="match status" value="1"/>
</dbReference>
<evidence type="ECO:0000256" key="4">
    <source>
        <dbReference type="ARBA" id="ARBA00022771"/>
    </source>
</evidence>
<dbReference type="SMART" id="SM00336">
    <property type="entry name" value="BBOX"/>
    <property type="match status" value="2"/>
</dbReference>
<feature type="repeat" description="NHL" evidence="7">
    <location>
        <begin position="533"/>
        <end position="573"/>
    </location>
</feature>
<reference evidence="11" key="1">
    <citation type="submission" date="2025-08" db="UniProtKB">
        <authorList>
            <consortium name="RefSeq"/>
        </authorList>
    </citation>
    <scope>IDENTIFICATION</scope>
    <source>
        <tissue evidence="11">Gonads</tissue>
    </source>
</reference>
<proteinExistence type="predicted"/>
<dbReference type="Gene3D" id="2.120.10.30">
    <property type="entry name" value="TolB, C-terminal domain"/>
    <property type="match status" value="1"/>
</dbReference>
<dbReference type="PANTHER" id="PTHR25462:SF296">
    <property type="entry name" value="MEIOTIC P26, ISOFORM F"/>
    <property type="match status" value="1"/>
</dbReference>
<dbReference type="STRING" id="7574.A0A1S3IK46"/>
<evidence type="ECO:0000259" key="9">
    <source>
        <dbReference type="PROSITE" id="PS50119"/>
    </source>
</evidence>
<dbReference type="OrthoDB" id="9992988at2759"/>
<keyword evidence="2" id="KW-0479">Metal-binding</keyword>
<dbReference type="InParanoid" id="A0A1S3IK46"/>
<keyword evidence="5" id="KW-0862">Zinc</keyword>
<dbReference type="InterPro" id="IPR027370">
    <property type="entry name" value="Znf-RING_euk"/>
</dbReference>
<organism evidence="10 11">
    <name type="scientific">Lingula anatina</name>
    <name type="common">Brachiopod</name>
    <name type="synonym">Lingula unguis</name>
    <dbReference type="NCBI Taxonomy" id="7574"/>
    <lineage>
        <taxon>Eukaryota</taxon>
        <taxon>Metazoa</taxon>
        <taxon>Spiralia</taxon>
        <taxon>Lophotrochozoa</taxon>
        <taxon>Brachiopoda</taxon>
        <taxon>Linguliformea</taxon>
        <taxon>Lingulata</taxon>
        <taxon>Lingulida</taxon>
        <taxon>Linguloidea</taxon>
        <taxon>Lingulidae</taxon>
        <taxon>Lingula</taxon>
    </lineage>
</organism>
<evidence type="ECO:0000259" key="8">
    <source>
        <dbReference type="PROSITE" id="PS50089"/>
    </source>
</evidence>
<dbReference type="PROSITE" id="PS50119">
    <property type="entry name" value="ZF_BBOX"/>
    <property type="match status" value="2"/>
</dbReference>
<dbReference type="InterPro" id="IPR001841">
    <property type="entry name" value="Znf_RING"/>
</dbReference>
<dbReference type="InterPro" id="IPR001258">
    <property type="entry name" value="NHL_repeat"/>
</dbReference>
<dbReference type="PROSITE" id="PS00518">
    <property type="entry name" value="ZF_RING_1"/>
    <property type="match status" value="1"/>
</dbReference>
<protein>
    <submittedName>
        <fullName evidence="11">E3 ubiquitin-protein ligase TRIM71-like</fullName>
    </submittedName>
</protein>
<dbReference type="AlphaFoldDB" id="A0A1S3IK46"/>
<evidence type="ECO:0000256" key="2">
    <source>
        <dbReference type="ARBA" id="ARBA00022723"/>
    </source>
</evidence>
<dbReference type="InterPro" id="IPR011042">
    <property type="entry name" value="6-blade_b-propeller_TolB-like"/>
</dbReference>
<sequence>MAFKKFHKVISDNFLTCDICHQKYNDPRLLPCYHTFCLTCLHQEVAASGTGRNITCPVCRQETPVPPGGLENLVRISFLSKRTMLDLLTKEGKDKMCGNCHSQVAQFYCQNCKHFFCENCRRQQHDAIKFLQGHTLIAVSELSKHVQDMKGVTLFCDKHEEERLKFYCTDDDVVVCRDCILTKHNKHNCVDIADIAETHKEDIESAFNNLSKNISLFENAESEISMQQKAAIDDVSKTVTDVKQQEADIIEEVQRISAQLKAEAKDHATTLVKSLEAEKDGVQLQKVSIHRTCEFAKQLVQHSSDTEVMMHAKHIQARMKELRKLKPTFPAVTQDSTSNEENIPVKCFVLVKRYKWLNTASLVNEFDSNIGYLWDISCSQSGTIYLVYNQPGKLTAISPAHKVIFQIDVASPRGVTVLSDDRLVVTCQDGCRVFSSSGEHVQTFGQGDMSYPQGVTVDNDGHILVCDRNNKCICVYDAVKYHLIKKITVPMCKAPRYIAVLPCRDTIVASAFDEHCVYGVTPKGDVVFQCGTLGESGSGDRYLRFPWGVCTDSVGHIFIADQYNNRVVVLTSDGQLLRYVMGRQQDSVPLCVTIDTKGQLVVGDIGGKVKTFRYVTTS</sequence>
<feature type="domain" description="B box-type" evidence="9">
    <location>
        <begin position="151"/>
        <end position="192"/>
    </location>
</feature>
<keyword evidence="3" id="KW-0677">Repeat</keyword>
<dbReference type="Gene3D" id="3.30.160.60">
    <property type="entry name" value="Classic Zinc Finger"/>
    <property type="match status" value="1"/>
</dbReference>
<dbReference type="GeneID" id="106165066"/>
<dbReference type="InterPro" id="IPR013083">
    <property type="entry name" value="Znf_RING/FYVE/PHD"/>
</dbReference>
<dbReference type="PROSITE" id="PS51125">
    <property type="entry name" value="NHL"/>
    <property type="match status" value="2"/>
</dbReference>
<dbReference type="CDD" id="cd05819">
    <property type="entry name" value="NHL"/>
    <property type="match status" value="1"/>
</dbReference>
<feature type="repeat" description="NHL" evidence="7">
    <location>
        <begin position="438"/>
        <end position="479"/>
    </location>
</feature>
<dbReference type="InterPro" id="IPR000315">
    <property type="entry name" value="Znf_B-box"/>
</dbReference>
<dbReference type="KEGG" id="lak:106165066"/>
<evidence type="ECO:0000256" key="1">
    <source>
        <dbReference type="ARBA" id="ARBA00022553"/>
    </source>
</evidence>
<dbReference type="RefSeq" id="XP_013398615.2">
    <property type="nucleotide sequence ID" value="XM_013543161.2"/>
</dbReference>
<evidence type="ECO:0000256" key="6">
    <source>
        <dbReference type="PROSITE-ProRule" id="PRU00024"/>
    </source>
</evidence>
<evidence type="ECO:0000256" key="7">
    <source>
        <dbReference type="PROSITE-ProRule" id="PRU00504"/>
    </source>
</evidence>
<name>A0A1S3IK46_LINAN</name>
<dbReference type="CDD" id="cd19757">
    <property type="entry name" value="Bbox1"/>
    <property type="match status" value="1"/>
</dbReference>
<dbReference type="Pfam" id="PF01436">
    <property type="entry name" value="NHL"/>
    <property type="match status" value="2"/>
</dbReference>
<dbReference type="Proteomes" id="UP000085678">
    <property type="component" value="Unplaced"/>
</dbReference>
<dbReference type="CDD" id="cd19756">
    <property type="entry name" value="Bbox2"/>
    <property type="match status" value="1"/>
</dbReference>
<dbReference type="InterPro" id="IPR047153">
    <property type="entry name" value="TRIM45/56/19-like"/>
</dbReference>
<dbReference type="GO" id="GO:0008270">
    <property type="term" value="F:zinc ion binding"/>
    <property type="evidence" value="ECO:0007669"/>
    <property type="project" value="UniProtKB-KW"/>
</dbReference>